<comment type="similarity">
    <text evidence="2">Belongs to the SUA5 family.</text>
</comment>
<dbReference type="Pfam" id="PF01451">
    <property type="entry name" value="LMWPc"/>
    <property type="match status" value="1"/>
</dbReference>
<proteinExistence type="inferred from homology"/>
<dbReference type="STRING" id="39482.ERS852491_03447"/>
<dbReference type="PROSITE" id="PS51163">
    <property type="entry name" value="YRDC"/>
    <property type="match status" value="1"/>
</dbReference>
<evidence type="ECO:0000256" key="5">
    <source>
        <dbReference type="ARBA" id="ARBA00022679"/>
    </source>
</evidence>
<keyword evidence="6" id="KW-0819">tRNA processing</keyword>
<evidence type="ECO:0000256" key="1">
    <source>
        <dbReference type="ARBA" id="ARBA00004496"/>
    </source>
</evidence>
<dbReference type="InterPro" id="IPR038385">
    <property type="entry name" value="Sua5/YwlC_C"/>
</dbReference>
<dbReference type="Gene3D" id="3.40.50.11030">
    <property type="entry name" value="Threonylcarbamoyl-AMP synthase, C-terminal domain"/>
    <property type="match status" value="1"/>
</dbReference>
<evidence type="ECO:0000313" key="14">
    <source>
        <dbReference type="Proteomes" id="UP000095544"/>
    </source>
</evidence>
<comment type="catalytic activity">
    <reaction evidence="11">
        <text>L-threonine + hydrogencarbonate + ATP = L-threonylcarbamoyladenylate + diphosphate + H2O</text>
        <dbReference type="Rhea" id="RHEA:36407"/>
        <dbReference type="ChEBI" id="CHEBI:15377"/>
        <dbReference type="ChEBI" id="CHEBI:17544"/>
        <dbReference type="ChEBI" id="CHEBI:30616"/>
        <dbReference type="ChEBI" id="CHEBI:33019"/>
        <dbReference type="ChEBI" id="CHEBI:57926"/>
        <dbReference type="ChEBI" id="CHEBI:73682"/>
        <dbReference type="EC" id="2.7.7.87"/>
    </reaction>
</comment>
<keyword evidence="9" id="KW-0067">ATP-binding</keyword>
<keyword evidence="8" id="KW-0547">Nucleotide-binding</keyword>
<dbReference type="GO" id="GO:0005737">
    <property type="term" value="C:cytoplasm"/>
    <property type="evidence" value="ECO:0007669"/>
    <property type="project" value="UniProtKB-SubCell"/>
</dbReference>
<dbReference type="Gene3D" id="3.90.870.10">
    <property type="entry name" value="DHBP synthase"/>
    <property type="match status" value="1"/>
</dbReference>
<dbReference type="InterPro" id="IPR006070">
    <property type="entry name" value="Sua5-like_dom"/>
</dbReference>
<dbReference type="InterPro" id="IPR023485">
    <property type="entry name" value="Ptyr_pPase"/>
</dbReference>
<dbReference type="InterPro" id="IPR017945">
    <property type="entry name" value="DHBP_synth_RibB-like_a/b_dom"/>
</dbReference>
<comment type="subcellular location">
    <subcellularLocation>
        <location evidence="1">Cytoplasm</location>
    </subcellularLocation>
</comment>
<dbReference type="PANTHER" id="PTHR17490:SF16">
    <property type="entry name" value="THREONYLCARBAMOYL-AMP SYNTHASE"/>
    <property type="match status" value="1"/>
</dbReference>
<protein>
    <recommendedName>
        <fullName evidence="10">L-threonylcarbamoyladenylate synthase</fullName>
        <ecNumber evidence="3">2.7.7.87</ecNumber>
    </recommendedName>
    <alternativeName>
        <fullName evidence="10">L-threonylcarbamoyladenylate synthase</fullName>
    </alternativeName>
</protein>
<dbReference type="SUPFAM" id="SSF55821">
    <property type="entry name" value="YrdC/RibB"/>
    <property type="match status" value="1"/>
</dbReference>
<evidence type="ECO:0000313" key="13">
    <source>
        <dbReference type="EMBL" id="CUO83177.1"/>
    </source>
</evidence>
<dbReference type="NCBIfam" id="TIGR00057">
    <property type="entry name" value="L-threonylcarbamoyladenylate synthase"/>
    <property type="match status" value="1"/>
</dbReference>
<dbReference type="Pfam" id="PF01300">
    <property type="entry name" value="Sua5_yciO_yrdC"/>
    <property type="match status" value="1"/>
</dbReference>
<accession>A0A174IC17</accession>
<keyword evidence="7" id="KW-0548">Nucleotidyltransferase</keyword>
<dbReference type="GO" id="GO:0061710">
    <property type="term" value="F:L-threonylcarbamoyladenylate synthase"/>
    <property type="evidence" value="ECO:0007669"/>
    <property type="project" value="UniProtKB-EC"/>
</dbReference>
<dbReference type="Proteomes" id="UP000095544">
    <property type="component" value="Unassembled WGS sequence"/>
</dbReference>
<dbReference type="SUPFAM" id="SSF52788">
    <property type="entry name" value="Phosphotyrosine protein phosphatases I"/>
    <property type="match status" value="1"/>
</dbReference>
<evidence type="ECO:0000256" key="9">
    <source>
        <dbReference type="ARBA" id="ARBA00022840"/>
    </source>
</evidence>
<evidence type="ECO:0000259" key="12">
    <source>
        <dbReference type="PROSITE" id="PS51163"/>
    </source>
</evidence>
<dbReference type="GO" id="GO:0003725">
    <property type="term" value="F:double-stranded RNA binding"/>
    <property type="evidence" value="ECO:0007669"/>
    <property type="project" value="InterPro"/>
</dbReference>
<dbReference type="InterPro" id="IPR005145">
    <property type="entry name" value="Sua5_C"/>
</dbReference>
<reference evidence="13 14" key="1">
    <citation type="submission" date="2015-09" db="EMBL/GenBank/DDBJ databases">
        <authorList>
            <consortium name="Pathogen Informatics"/>
        </authorList>
    </citation>
    <scope>NUCLEOTIDE SEQUENCE [LARGE SCALE GENOMIC DNA]</scope>
    <source>
        <strain evidence="13 14">2789STDY5834876</strain>
    </source>
</reference>
<gene>
    <name evidence="13" type="primary">rimN</name>
    <name evidence="13" type="ORF">ERS852491_03447</name>
</gene>
<evidence type="ECO:0000256" key="3">
    <source>
        <dbReference type="ARBA" id="ARBA00012584"/>
    </source>
</evidence>
<dbReference type="GO" id="GO:0005524">
    <property type="term" value="F:ATP binding"/>
    <property type="evidence" value="ECO:0007669"/>
    <property type="project" value="UniProtKB-KW"/>
</dbReference>
<dbReference type="FunFam" id="3.90.870.10:FF:000009">
    <property type="entry name" value="Threonylcarbamoyl-AMP synthase, putative"/>
    <property type="match status" value="1"/>
</dbReference>
<evidence type="ECO:0000256" key="6">
    <source>
        <dbReference type="ARBA" id="ARBA00022694"/>
    </source>
</evidence>
<dbReference type="GO" id="GO:0006450">
    <property type="term" value="P:regulation of translational fidelity"/>
    <property type="evidence" value="ECO:0007669"/>
    <property type="project" value="TreeGrafter"/>
</dbReference>
<evidence type="ECO:0000256" key="11">
    <source>
        <dbReference type="ARBA" id="ARBA00048366"/>
    </source>
</evidence>
<dbReference type="Pfam" id="PF03481">
    <property type="entry name" value="Sua5_C"/>
    <property type="match status" value="1"/>
</dbReference>
<name>A0A174IC17_9FIRM</name>
<evidence type="ECO:0000256" key="10">
    <source>
        <dbReference type="ARBA" id="ARBA00029774"/>
    </source>
</evidence>
<sequence length="511" mass="55967">MKPMKTIIKKVDKNQIDEDVIQEAGEILKRGGLVAFPTETVYGLGANALDEEAAKKTYAAKGRPSDNPLIVHIADVQALDEIAVNIPPVTEELAFHFWPGPLTMIFEKSNIVPMGTTGGLETVAVRMPSDLIARELILAAGGYVSAPSANTSGRPSPTTAQHVAEDLDGKIDMILDGGSVDIGLESTILDMTVTPPMILRPGAITADMLEEVIGAVSVDETILGSESTQAPKAPGMKYRHYAPRARLMIMEGTLREEVLAIRQLAYEAHRKGQKAGIIATNETMPFYTYGLVKNLGSRENEKAIARNLYAILREFDEEDVSVIFSESFAAQGIGKAIMNRLEKAAGHVMLPAAAIVKQQKYRRIVFLSNTDTSRGPMAAELLRCQDLEQEYAIDSRGLIVLFPEPANQKAEAIMKSGQMSLEGHSSIAFSEEDLQEDTLVLTMDENQKWKVVSEYENIKNVYTLNEFAEDDTEIPNPYGQPLTAYGECYEIISMLIKKLTNKLNTLTKGGE</sequence>
<dbReference type="GO" id="GO:0000049">
    <property type="term" value="F:tRNA binding"/>
    <property type="evidence" value="ECO:0007669"/>
    <property type="project" value="TreeGrafter"/>
</dbReference>
<dbReference type="GO" id="GO:0008033">
    <property type="term" value="P:tRNA processing"/>
    <property type="evidence" value="ECO:0007669"/>
    <property type="project" value="UniProtKB-KW"/>
</dbReference>
<dbReference type="EC" id="2.7.7.87" evidence="3"/>
<dbReference type="Gene3D" id="3.40.50.2300">
    <property type="match status" value="1"/>
</dbReference>
<feature type="domain" description="YrdC-like" evidence="12">
    <location>
        <begin position="18"/>
        <end position="204"/>
    </location>
</feature>
<dbReference type="PANTHER" id="PTHR17490">
    <property type="entry name" value="SUA5"/>
    <property type="match status" value="1"/>
</dbReference>
<evidence type="ECO:0000256" key="4">
    <source>
        <dbReference type="ARBA" id="ARBA00022490"/>
    </source>
</evidence>
<dbReference type="EMBL" id="CYZU01000037">
    <property type="protein sequence ID" value="CUO83177.1"/>
    <property type="molecule type" value="Genomic_DNA"/>
</dbReference>
<evidence type="ECO:0000256" key="7">
    <source>
        <dbReference type="ARBA" id="ARBA00022695"/>
    </source>
</evidence>
<dbReference type="InterPro" id="IPR036196">
    <property type="entry name" value="Ptyr_pPase_sf"/>
</dbReference>
<evidence type="ECO:0000256" key="2">
    <source>
        <dbReference type="ARBA" id="ARBA00007663"/>
    </source>
</evidence>
<keyword evidence="5" id="KW-0808">Transferase</keyword>
<keyword evidence="4" id="KW-0963">Cytoplasm</keyword>
<dbReference type="AlphaFoldDB" id="A0A174IC17"/>
<dbReference type="InterPro" id="IPR050156">
    <property type="entry name" value="TC-AMP_synthase_SUA5"/>
</dbReference>
<evidence type="ECO:0000256" key="8">
    <source>
        <dbReference type="ARBA" id="ARBA00022741"/>
    </source>
</evidence>
<organism evidence="13 14">
    <name type="scientific">Faecalicatena contorta</name>
    <dbReference type="NCBI Taxonomy" id="39482"/>
    <lineage>
        <taxon>Bacteria</taxon>
        <taxon>Bacillati</taxon>
        <taxon>Bacillota</taxon>
        <taxon>Clostridia</taxon>
        <taxon>Lachnospirales</taxon>
        <taxon>Lachnospiraceae</taxon>
        <taxon>Faecalicatena</taxon>
    </lineage>
</organism>
<dbReference type="SMART" id="SM00226">
    <property type="entry name" value="LMWPc"/>
    <property type="match status" value="1"/>
</dbReference>